<accession>A0ABM7MS24</accession>
<reference evidence="1 2" key="1">
    <citation type="journal article" date="2021" name="Microbiol. Spectr.">
        <title>A Single Bacterium Capable of Oxidation and Reduction of Iron at Circumneutral pH.</title>
        <authorList>
            <person name="Kato S."/>
            <person name="Ohkuma M."/>
        </authorList>
    </citation>
    <scope>NUCLEOTIDE SEQUENCE [LARGE SCALE GENOMIC DNA]</scope>
    <source>
        <strain evidence="1 2">MIZ03</strain>
    </source>
</reference>
<evidence type="ECO:0000313" key="2">
    <source>
        <dbReference type="Proteomes" id="UP000824366"/>
    </source>
</evidence>
<dbReference type="EMBL" id="AP024238">
    <property type="protein sequence ID" value="BCO29056.1"/>
    <property type="molecule type" value="Genomic_DNA"/>
</dbReference>
<dbReference type="Proteomes" id="UP000824366">
    <property type="component" value="Chromosome"/>
</dbReference>
<organism evidence="1 2">
    <name type="scientific">Rhodoferax lithotrophicus</name>
    <dbReference type="NCBI Taxonomy" id="2798804"/>
    <lineage>
        <taxon>Bacteria</taxon>
        <taxon>Pseudomonadati</taxon>
        <taxon>Pseudomonadota</taxon>
        <taxon>Betaproteobacteria</taxon>
        <taxon>Burkholderiales</taxon>
        <taxon>Comamonadaceae</taxon>
        <taxon>Rhodoferax</taxon>
    </lineage>
</organism>
<keyword evidence="2" id="KW-1185">Reference proteome</keyword>
<proteinExistence type="predicted"/>
<evidence type="ECO:0000313" key="1">
    <source>
        <dbReference type="EMBL" id="BCO29056.1"/>
    </source>
</evidence>
<name>A0ABM7MS24_9BURK</name>
<sequence length="74" mass="8510">MYWYITSMRKVEACSSDAKQYFQSDTTCPVAALPFAVRIFYERKLFMSLYIASLEFSLKHLSDKMQNAALANPA</sequence>
<protein>
    <submittedName>
        <fullName evidence="1">Uncharacterized protein</fullName>
    </submittedName>
</protein>
<gene>
    <name evidence="1" type="ORF">MIZ03_3967</name>
</gene>